<sequence>MPLKFYFASVPISMVLATLYLYYVVEYKPSQKRVKLLEDLAMKVVHKPSECELKASDGDLVHVHYTSFLKSAGQQFESTKGGEPYVFKLGKCGQQSKPECMKGFQSAVMGMCTGEKRKATIPPKLGYDKKVRPPEISFDEKILFHIEMVDIDKD</sequence>
<dbReference type="Proteomes" id="UP001642464">
    <property type="component" value="Unassembled WGS sequence"/>
</dbReference>
<dbReference type="PANTHER" id="PTHR46222">
    <property type="entry name" value="PEPTIDYL-PROLYL CIS-TRANS ISOMERASE FKBP7/14"/>
    <property type="match status" value="1"/>
</dbReference>
<dbReference type="Pfam" id="PF00254">
    <property type="entry name" value="FKBP_C"/>
    <property type="match status" value="1"/>
</dbReference>
<accession>A0ABP0H9R0</accession>
<name>A0ABP0H9R0_9DINO</name>
<dbReference type="InterPro" id="IPR001179">
    <property type="entry name" value="PPIase_FKBP_dom"/>
</dbReference>
<dbReference type="Gene3D" id="3.10.50.40">
    <property type="match status" value="1"/>
</dbReference>
<dbReference type="InterPro" id="IPR052273">
    <property type="entry name" value="PPIase_FKBP"/>
</dbReference>
<keyword evidence="2" id="KW-1185">Reference proteome</keyword>
<dbReference type="PANTHER" id="PTHR46222:SF3">
    <property type="entry name" value="PEPTIDYLPROLYL ISOMERASE"/>
    <property type="match status" value="1"/>
</dbReference>
<keyword evidence="1" id="KW-0413">Isomerase</keyword>
<dbReference type="EMBL" id="CAXAMM010000114">
    <property type="protein sequence ID" value="CAK8986019.1"/>
    <property type="molecule type" value="Genomic_DNA"/>
</dbReference>
<dbReference type="PROSITE" id="PS50059">
    <property type="entry name" value="FKBP_PPIASE"/>
    <property type="match status" value="1"/>
</dbReference>
<dbReference type="InterPro" id="IPR046357">
    <property type="entry name" value="PPIase_dom_sf"/>
</dbReference>
<evidence type="ECO:0000313" key="1">
    <source>
        <dbReference type="EMBL" id="CAK8986019.1"/>
    </source>
</evidence>
<gene>
    <name evidence="1" type="ORF">SCF082_LOCUS376</name>
</gene>
<dbReference type="GO" id="GO:0016853">
    <property type="term" value="F:isomerase activity"/>
    <property type="evidence" value="ECO:0007669"/>
    <property type="project" value="UniProtKB-KW"/>
</dbReference>
<proteinExistence type="predicted"/>
<dbReference type="SUPFAM" id="SSF54534">
    <property type="entry name" value="FKBP-like"/>
    <property type="match status" value="1"/>
</dbReference>
<organism evidence="1 2">
    <name type="scientific">Durusdinium trenchii</name>
    <dbReference type="NCBI Taxonomy" id="1381693"/>
    <lineage>
        <taxon>Eukaryota</taxon>
        <taxon>Sar</taxon>
        <taxon>Alveolata</taxon>
        <taxon>Dinophyceae</taxon>
        <taxon>Suessiales</taxon>
        <taxon>Symbiodiniaceae</taxon>
        <taxon>Durusdinium</taxon>
    </lineage>
</organism>
<protein>
    <submittedName>
        <fullName evidence="1">FK506-binding protein 2 (Peptidyl-prolyl cis-trans isomerase) (PPIase) (Rotamase)</fullName>
    </submittedName>
</protein>
<comment type="caution">
    <text evidence="1">The sequence shown here is derived from an EMBL/GenBank/DDBJ whole genome shotgun (WGS) entry which is preliminary data.</text>
</comment>
<reference evidence="1 2" key="1">
    <citation type="submission" date="2024-02" db="EMBL/GenBank/DDBJ databases">
        <authorList>
            <person name="Chen Y."/>
            <person name="Shah S."/>
            <person name="Dougan E. K."/>
            <person name="Thang M."/>
            <person name="Chan C."/>
        </authorList>
    </citation>
    <scope>NUCLEOTIDE SEQUENCE [LARGE SCALE GENOMIC DNA]</scope>
</reference>
<evidence type="ECO:0000313" key="2">
    <source>
        <dbReference type="Proteomes" id="UP001642464"/>
    </source>
</evidence>